<accession>A0A1Q9D4N8</accession>
<protein>
    <submittedName>
        <fullName evidence="4">Retrovirus-related Pol polyprotein from transposon TNT 1-94</fullName>
    </submittedName>
</protein>
<feature type="compositionally biased region" description="Basic and acidic residues" evidence="2">
    <location>
        <begin position="313"/>
        <end position="326"/>
    </location>
</feature>
<feature type="compositionally biased region" description="Low complexity" evidence="2">
    <location>
        <begin position="2431"/>
        <end position="2447"/>
    </location>
</feature>
<feature type="compositionally biased region" description="Basic and acidic residues" evidence="2">
    <location>
        <begin position="340"/>
        <end position="353"/>
    </location>
</feature>
<name>A0A1Q9D4N8_SYMMI</name>
<feature type="compositionally biased region" description="Basic and acidic residues" evidence="2">
    <location>
        <begin position="1944"/>
        <end position="1954"/>
    </location>
</feature>
<dbReference type="InterPro" id="IPR001878">
    <property type="entry name" value="Znf_CCHC"/>
</dbReference>
<keyword evidence="1" id="KW-0479">Metal-binding</keyword>
<feature type="region of interest" description="Disordered" evidence="2">
    <location>
        <begin position="942"/>
        <end position="967"/>
    </location>
</feature>
<sequence length="2580" mass="285715">MDAAELAAQQAAAAAVPMPEIDGPDGLPELEPIGANPFSPASAASAGLDAVLNRMSEMMAASTNAASVAAAALQSMQHAQAVANARSGLEGRDLLNILPRPEAFKCDKADDEHSKWHAWWWTFRQYLVAVDPNFDGEIATVERSLNTPVVIMSAEQQARSFQLYALLSALIKGRAFQTVKQISGQQGYEALRMLLLQYQPASRVRSLGILSALTQIKGFNPKEPYLPQILELERAFEQYAIASGEDVQPSLKSALLLRSLSGVMRQHICAALPEDASYSVLREAVLRYERVQFKWGVNNVFAQDSVLLGHRQHHDESTPMEIDRVGKGKYGKPGHGKGNKGKDQKGKGKDGRGKGKGGGKGKPWQAQDWRSNGKGNKGKDPKGGKGKGKGGGKGRLDPDVCGNCGRRGHWKNECWFQPQGRVQQVADDGQQSQAVNRVFASVAESDEEIDLTVFSCTGAAQVQSGNPLKAYGWRYAQVVLDNGVTFRERFLVTDVTSPLLACGKLYKAGWSVQHMNNELVLTKGSRRVPVRFRHNSLVVEGSIRAVTSKPEDCRVRVVSLSPVLERMVENSTEFFEELIPGVYGLKCESNAYLDVGLYLPREGMQYRTTLVCVNKANSLWELCEMCQSIATLDVLDEQFEDGAERTMLTIASREVLSPEQLGIVMPEAAGDGAAAVVPAGTPEGQADCDMPGTPDLEALFASDDDREKQHHDDKDVPMLEQAALEASARDDDEAAGEFVEVNGVRIDAASALSVMRKACEYLNIGRSGGKAKVYKRLCQHLKQMQLAESVRLKQAKAQAEEREPREVPLVREPTQHERLKHCLTHSPYQPWCEFCVMHKARSDKAVAAIEPRRSVSVLSFDYGFTGRELDPENNLITLCIKDRDSGWRESIPTKRKGGPESLRYLTGEIVRLCNVLGYNDVTIRSDPEPSCRSLQNEIQKARGRLGQRTRLEQSGEEEKSSNGAAEEAVAATRQQSCVLLSAYEHHTGKKVGSQHPLHAWAVRHGSWILNRYCVSRDQQTPFEITFQSPYTGKLVEFGECVMAMCRTAMTNKPVKGSAKWVRSMWLGKANASDGHLVVTAGGKLLITRQFEAEAGPEADEVGVLGPVSPLLHAGDEAGSDPESSSPSAAVSPSADAKDDDKSSERSSDDAKSSASAPAPPADAHVEPMQDVESASAEPSVPIAGGDGGDTESATPVERPAKTARLQAVAQNDLYHNDAPIEFDFQNGELDDLESYDYGLDDYYFSEEPDLADGPPDELWRPFGPAEPELTEDELFKVDSAADDFEIRRLLEMNVLEAMTAMRKFDNGREEQQYLRRSRFVGREYAWLDKDRTELFAPASSSLLTRLLPSVFMHNKDNNHACCVLDVADAFLTVDQRIPTIVRANLGSGHEEQYVQHFRLVKLLPGQRDGTVRWHEAFTEFLDGKLGLEPYVPCPALFRLKQVDVSGLLHVDDLFSEGARPGLETMVACVQEKYKCTVSWLCAHGDEVGFLKKSYKLVRDDLLIIQPHPRHVERLVEMFGLGRSAPKASPMPTTVPLDDVELDSERSTMFRTAVGILLYLQADVVEAQFGIRTSSYGIGFPVPTRGVGITVQSKSGLDVLETHTDADWAGDREHRRSVSGCVITLNGHMLSSSSRTQKTIALSSGESEYASAVSGTCDQVFIRNAAEFVMRSKVESHLLLDSAAARGVIARQGAGRIRHLEAKMLWLQQYAREHLCVHPVDGKHNISDLGTKSLNGGRIKALLYKVGVRDSRDDFALVGHDEFQNLLDGSTVRKLVRLVKHQGNVGNSVGLQVAMIVLSHALSQHAVAAAADTGDEPRMQMQCEYAQRHEDDDDEPRVDIKERNAGGGPASSSHEMPGFEWRWEQVKLKAADTADAAYAVLVTWPQSSIAGYVQRCELVPAFIAGYVQRIAQTTGRNVRMLQDIERKVIAEEICVTLLLDRSHTPSKRLTEENQKDPQVPRPEKHQQLRQGEEEKAKLAKLREAEEREVAEAEVPDAEAESGKRKLDELEQRKKALEEENAKKQREIEEEEKRIRAVEEENWFEKKAVELVEGEFPPAEDSEGNRSWDFLERPRVDPAEVFTSIVESSPAIALEKLKKAIKARRALKAGREEREKESREKWGAKPVRQAPMYTVAILLACELVVRKSSIAVGYRLMSFILLLMVWCTLRADDVQNIDPSSLQLSQVGLRFVLGRTKTSGPGRRVGTLPGFISRTTGISGLDWMAEGMRLLKNADFGWSRDFLCPRFNSSWDDCERDYMDAEGLALQFRRFLSELRTPFRHEGRWGLSRELLISGRMVHFWTGHSGRHTFPSLAAALEVGKEKRDFLGRWAYSQHGSQDYVLTARQVVHGVQNHVCRVLLTRSASGGYVEEETLNELVGCQSAHLGTRRDLPGFSAGDMNAETREPFKVVEPDKIEGDYPYFVTISRPKVDATDSSSSGSETVEGSGDTPHSWNFIEAGVGLSRGLMAAVPPAPPDYLPGAVTKNEAEEFIDKILSADLVHIFNECSVSIGLQYSLGQNFNSLRSSARTLIPGLRFVRLYAMTWRWSLLTSRLEQELRPLYQHENPVANILQSKVSLKRKQE</sequence>
<feature type="region of interest" description="Disordered" evidence="2">
    <location>
        <begin position="1095"/>
        <end position="1197"/>
    </location>
</feature>
<gene>
    <name evidence="4" type="ORF">AK812_SmicGene28325</name>
</gene>
<feature type="compositionally biased region" description="Basic residues" evidence="2">
    <location>
        <begin position="327"/>
        <end position="339"/>
    </location>
</feature>
<evidence type="ECO:0000313" key="4">
    <source>
        <dbReference type="EMBL" id="OLP90150.1"/>
    </source>
</evidence>
<feature type="region of interest" description="Disordered" evidence="2">
    <location>
        <begin position="1825"/>
        <end position="1855"/>
    </location>
</feature>
<feature type="domain" description="CCHC-type" evidence="3">
    <location>
        <begin position="401"/>
        <end position="414"/>
    </location>
</feature>
<evidence type="ECO:0000256" key="2">
    <source>
        <dbReference type="SAM" id="MobiDB-lite"/>
    </source>
</evidence>
<dbReference type="PANTHER" id="PTHR11439">
    <property type="entry name" value="GAG-POL-RELATED RETROTRANSPOSON"/>
    <property type="match status" value="1"/>
</dbReference>
<dbReference type="CDD" id="cd09272">
    <property type="entry name" value="RNase_HI_RT_Ty1"/>
    <property type="match status" value="1"/>
</dbReference>
<dbReference type="PROSITE" id="PS50158">
    <property type="entry name" value="ZF_CCHC"/>
    <property type="match status" value="1"/>
</dbReference>
<feature type="region of interest" description="Disordered" evidence="2">
    <location>
        <begin position="2428"/>
        <end position="2447"/>
    </location>
</feature>
<organism evidence="4 5">
    <name type="scientific">Symbiodinium microadriaticum</name>
    <name type="common">Dinoflagellate</name>
    <name type="synonym">Zooxanthella microadriatica</name>
    <dbReference type="NCBI Taxonomy" id="2951"/>
    <lineage>
        <taxon>Eukaryota</taxon>
        <taxon>Sar</taxon>
        <taxon>Alveolata</taxon>
        <taxon>Dinophyceae</taxon>
        <taxon>Suessiales</taxon>
        <taxon>Symbiodiniaceae</taxon>
        <taxon>Symbiodinium</taxon>
    </lineage>
</organism>
<dbReference type="OrthoDB" id="1645289at2759"/>
<evidence type="ECO:0000259" key="3">
    <source>
        <dbReference type="PROSITE" id="PS50158"/>
    </source>
</evidence>
<dbReference type="InterPro" id="IPR036875">
    <property type="entry name" value="Znf_CCHC_sf"/>
</dbReference>
<feature type="compositionally biased region" description="Low complexity" evidence="2">
    <location>
        <begin position="1120"/>
        <end position="1134"/>
    </location>
</feature>
<reference evidence="4 5" key="1">
    <citation type="submission" date="2016-02" db="EMBL/GenBank/DDBJ databases">
        <title>Genome analysis of coral dinoflagellate symbionts highlights evolutionary adaptations to a symbiotic lifestyle.</title>
        <authorList>
            <person name="Aranda M."/>
            <person name="Li Y."/>
            <person name="Liew Y.J."/>
            <person name="Baumgarten S."/>
            <person name="Simakov O."/>
            <person name="Wilson M."/>
            <person name="Piel J."/>
            <person name="Ashoor H."/>
            <person name="Bougouffa S."/>
            <person name="Bajic V.B."/>
            <person name="Ryu T."/>
            <person name="Ravasi T."/>
            <person name="Bayer T."/>
            <person name="Micklem G."/>
            <person name="Kim H."/>
            <person name="Bhak J."/>
            <person name="Lajeunesse T.C."/>
            <person name="Voolstra C.R."/>
        </authorList>
    </citation>
    <scope>NUCLEOTIDE SEQUENCE [LARGE SCALE GENOMIC DNA]</scope>
    <source>
        <strain evidence="4 5">CCMP2467</strain>
    </source>
</reference>
<dbReference type="GO" id="GO:0003676">
    <property type="term" value="F:nucleic acid binding"/>
    <property type="evidence" value="ECO:0007669"/>
    <property type="project" value="InterPro"/>
</dbReference>
<feature type="region of interest" description="Disordered" evidence="2">
    <location>
        <begin position="312"/>
        <end position="401"/>
    </location>
</feature>
<dbReference type="Proteomes" id="UP000186817">
    <property type="component" value="Unassembled WGS sequence"/>
</dbReference>
<feature type="region of interest" description="Disordered" evidence="2">
    <location>
        <begin position="1944"/>
        <end position="2006"/>
    </location>
</feature>
<feature type="compositionally biased region" description="Basic and acidic residues" evidence="2">
    <location>
        <begin position="1135"/>
        <end position="1151"/>
    </location>
</feature>
<dbReference type="SUPFAM" id="SSF57756">
    <property type="entry name" value="Retrovirus zinc finger-like domains"/>
    <property type="match status" value="1"/>
</dbReference>
<evidence type="ECO:0000256" key="1">
    <source>
        <dbReference type="PROSITE-ProRule" id="PRU00047"/>
    </source>
</evidence>
<proteinExistence type="predicted"/>
<keyword evidence="5" id="KW-1185">Reference proteome</keyword>
<feature type="compositionally biased region" description="Basic and acidic residues" evidence="2">
    <location>
        <begin position="1960"/>
        <end position="1989"/>
    </location>
</feature>
<keyword evidence="1" id="KW-0863">Zinc-finger</keyword>
<dbReference type="EMBL" id="LSRX01000726">
    <property type="protein sequence ID" value="OLP90150.1"/>
    <property type="molecule type" value="Genomic_DNA"/>
</dbReference>
<dbReference type="GO" id="GO:0008270">
    <property type="term" value="F:zinc ion binding"/>
    <property type="evidence" value="ECO:0007669"/>
    <property type="project" value="UniProtKB-KW"/>
</dbReference>
<feature type="compositionally biased region" description="Basic and acidic residues" evidence="2">
    <location>
        <begin position="949"/>
        <end position="960"/>
    </location>
</feature>
<comment type="caution">
    <text evidence="4">The sequence shown here is derived from an EMBL/GenBank/DDBJ whole genome shotgun (WGS) entry which is preliminary data.</text>
</comment>
<evidence type="ECO:0000313" key="5">
    <source>
        <dbReference type="Proteomes" id="UP000186817"/>
    </source>
</evidence>
<keyword evidence="1" id="KW-0862">Zinc</keyword>